<keyword evidence="1" id="KW-0175">Coiled coil</keyword>
<feature type="coiled-coil region" evidence="1">
    <location>
        <begin position="374"/>
        <end position="412"/>
    </location>
</feature>
<dbReference type="AlphaFoldDB" id="A0AAJ0GIH4"/>
<proteinExistence type="predicted"/>
<evidence type="ECO:0000313" key="5">
    <source>
        <dbReference type="EMBL" id="KAK3058140.1"/>
    </source>
</evidence>
<evidence type="ECO:0000256" key="2">
    <source>
        <dbReference type="SAM" id="MobiDB-lite"/>
    </source>
</evidence>
<dbReference type="InterPro" id="IPR013859">
    <property type="entry name" value="Ssr4_N"/>
</dbReference>
<evidence type="ECO:0000259" key="4">
    <source>
        <dbReference type="Pfam" id="PF20497"/>
    </source>
</evidence>
<evidence type="ECO:0000256" key="1">
    <source>
        <dbReference type="SAM" id="Coils"/>
    </source>
</evidence>
<feature type="domain" description="SWI/SNF and RSC complexes subunit Ssr4 N-terminal" evidence="3">
    <location>
        <begin position="2"/>
        <end position="220"/>
    </location>
</feature>
<sequence length="786" mass="86411">MQDPSHGVAQQLQNHVHLTSGHRFPMLPSLSLQQAYAYLLDAPTIVKQTAPMSWTYLSAPQDGTVFLEWMSRAKGEHAFPSDGYVWCDPEQSFRQEFNGYMVEMMIHQVGFRPNYDHTTSHARTRYHFIAKTPNLNAPPPDPSLWIVHYHQADPGRTMDVRQIPIPHITRSIMNERKWLESQGRLEKKDFMLHDREHWPQISIPGSMAPMPQHMYGQQMTPQQQQTMLQQQRGYPSQTNYPVQQPPAKRPRHSGPSGMGGSIDGGHDNKEIEEEENTSLGDFFDHLSPREISSVRFMQHHRWMEEVFSSPYASSRIVPPDLGIGLMGVLKGLTEGILDPPSVGEITKELLEPASKAKEAQPFTNLKKEQVDEFSKRVERHLEEGHAEVEKMKKEHAEKMAEWKKSKSVLQAEKRLRYATWEGHEGAVQAFRLDVPPANGHAEGSANTETVDIIVEEVEKTMGVKIEGGEEVTMVQKGGLERDETQRRVSDDVGMEHDRMDGFHQEQDAMMSGANNGSSISTLQPYFGQQQPQMKADTYQQQPMHQQAPSAPQQMQHQYVTSASNNLQDDAGLLTGDNGVDEMNDMGDMTMGEDSMMDDMNMDVDVDTGDIDFIEHTPQTGGEEAAPTPFAGEDSATPAQQADTAAIATALPAETPPIATPVTLGETGQQAATSGDVTPQPPIEPSTTEAVASIVTQPDVASAILSADPTFPDASASVVAAAVADASQADTTTDLFDDGTFDDLANMGDGGVGGADDELLDFGGMEDSAFGEAMHGMPTPGGLGEQD</sequence>
<name>A0AAJ0GIH4_9PEZI</name>
<feature type="compositionally biased region" description="Low complexity" evidence="2">
    <location>
        <begin position="217"/>
        <end position="231"/>
    </location>
</feature>
<dbReference type="Pfam" id="PF20497">
    <property type="entry name" value="SWI-SNF_Ssr4_C"/>
    <property type="match status" value="1"/>
</dbReference>
<dbReference type="GO" id="GO:0006338">
    <property type="term" value="P:chromatin remodeling"/>
    <property type="evidence" value="ECO:0007669"/>
    <property type="project" value="InterPro"/>
</dbReference>
<feature type="domain" description="SWI/SNF and RSC complexes subunit Ssr4 C-terminal" evidence="4">
    <location>
        <begin position="271"/>
        <end position="776"/>
    </location>
</feature>
<dbReference type="Pfam" id="PF08549">
    <property type="entry name" value="SWI-SNF_Ssr4_N"/>
    <property type="match status" value="1"/>
</dbReference>
<accession>A0AAJ0GIH4</accession>
<organism evidence="5 6">
    <name type="scientific">Extremus antarcticus</name>
    <dbReference type="NCBI Taxonomy" id="702011"/>
    <lineage>
        <taxon>Eukaryota</taxon>
        <taxon>Fungi</taxon>
        <taxon>Dikarya</taxon>
        <taxon>Ascomycota</taxon>
        <taxon>Pezizomycotina</taxon>
        <taxon>Dothideomycetes</taxon>
        <taxon>Dothideomycetidae</taxon>
        <taxon>Mycosphaerellales</taxon>
        <taxon>Extremaceae</taxon>
        <taxon>Extremus</taxon>
    </lineage>
</organism>
<feature type="compositionally biased region" description="Polar residues" evidence="2">
    <location>
        <begin position="665"/>
        <end position="676"/>
    </location>
</feature>
<evidence type="ECO:0000313" key="6">
    <source>
        <dbReference type="Proteomes" id="UP001271007"/>
    </source>
</evidence>
<feature type="region of interest" description="Disordered" evidence="2">
    <location>
        <begin position="665"/>
        <end position="684"/>
    </location>
</feature>
<protein>
    <recommendedName>
        <fullName evidence="7">DUF1750-domain-containing protein</fullName>
    </recommendedName>
</protein>
<reference evidence="5" key="1">
    <citation type="submission" date="2023-04" db="EMBL/GenBank/DDBJ databases">
        <title>Black Yeasts Isolated from many extreme environments.</title>
        <authorList>
            <person name="Coleine C."/>
            <person name="Stajich J.E."/>
            <person name="Selbmann L."/>
        </authorList>
    </citation>
    <scope>NUCLEOTIDE SEQUENCE</scope>
    <source>
        <strain evidence="5">CCFEE 5312</strain>
    </source>
</reference>
<dbReference type="Proteomes" id="UP001271007">
    <property type="component" value="Unassembled WGS sequence"/>
</dbReference>
<feature type="region of interest" description="Disordered" evidence="2">
    <location>
        <begin position="216"/>
        <end position="268"/>
    </location>
</feature>
<comment type="caution">
    <text evidence="5">The sequence shown here is derived from an EMBL/GenBank/DDBJ whole genome shotgun (WGS) entry which is preliminary data.</text>
</comment>
<dbReference type="EMBL" id="JAWDJX010000002">
    <property type="protein sequence ID" value="KAK3058140.1"/>
    <property type="molecule type" value="Genomic_DNA"/>
</dbReference>
<dbReference type="InterPro" id="IPR046464">
    <property type="entry name" value="SWI-SNF_Ssr4_C"/>
</dbReference>
<feature type="compositionally biased region" description="Polar residues" evidence="2">
    <location>
        <begin position="232"/>
        <end position="242"/>
    </location>
</feature>
<keyword evidence="6" id="KW-1185">Reference proteome</keyword>
<feature type="region of interest" description="Disordered" evidence="2">
    <location>
        <begin position="616"/>
        <end position="635"/>
    </location>
</feature>
<evidence type="ECO:0008006" key="7">
    <source>
        <dbReference type="Google" id="ProtNLM"/>
    </source>
</evidence>
<gene>
    <name evidence="5" type="ORF">LTR09_001218</name>
</gene>
<evidence type="ECO:0000259" key="3">
    <source>
        <dbReference type="Pfam" id="PF08549"/>
    </source>
</evidence>